<dbReference type="InterPro" id="IPR012334">
    <property type="entry name" value="Pectin_lyas_fold"/>
</dbReference>
<dbReference type="Pfam" id="PF23764">
    <property type="entry name" value="Beta-barrel_GLAA-B_II"/>
    <property type="match status" value="1"/>
</dbReference>
<evidence type="ECO:0000313" key="9">
    <source>
        <dbReference type="Proteomes" id="UP000823851"/>
    </source>
</evidence>
<evidence type="ECO:0000256" key="3">
    <source>
        <dbReference type="ARBA" id="ARBA00022737"/>
    </source>
</evidence>
<feature type="domain" description="Right handed beta helix" evidence="6">
    <location>
        <begin position="385"/>
        <end position="510"/>
    </location>
</feature>
<dbReference type="AlphaFoldDB" id="A0A9D2R232"/>
<protein>
    <submittedName>
        <fullName evidence="8">Right-handed parallel beta-helix repeat-containing protein</fullName>
    </submittedName>
</protein>
<feature type="domain" description="GLAA-B beta-barrel" evidence="7">
    <location>
        <begin position="312"/>
        <end position="367"/>
    </location>
</feature>
<evidence type="ECO:0000256" key="2">
    <source>
        <dbReference type="ARBA" id="ARBA00001271"/>
    </source>
</evidence>
<reference evidence="8" key="1">
    <citation type="journal article" date="2021" name="PeerJ">
        <title>Extensive microbial diversity within the chicken gut microbiome revealed by metagenomics and culture.</title>
        <authorList>
            <person name="Gilroy R."/>
            <person name="Ravi A."/>
            <person name="Getino M."/>
            <person name="Pursley I."/>
            <person name="Horton D.L."/>
            <person name="Alikhan N.F."/>
            <person name="Baker D."/>
            <person name="Gharbi K."/>
            <person name="Hall N."/>
            <person name="Watson M."/>
            <person name="Adriaenssens E.M."/>
            <person name="Foster-Nyarko E."/>
            <person name="Jarju S."/>
            <person name="Secka A."/>
            <person name="Antonio M."/>
            <person name="Oren A."/>
            <person name="Chaudhuri R.R."/>
            <person name="La Ragione R."/>
            <person name="Hildebrand F."/>
            <person name="Pallen M.J."/>
        </authorList>
    </citation>
    <scope>NUCLEOTIDE SEQUENCE</scope>
    <source>
        <strain evidence="8">ChiHjej8B7-25341</strain>
    </source>
</reference>
<reference evidence="8" key="2">
    <citation type="submission" date="2021-04" db="EMBL/GenBank/DDBJ databases">
        <authorList>
            <person name="Gilroy R."/>
        </authorList>
    </citation>
    <scope>NUCLEOTIDE SEQUENCE</scope>
    <source>
        <strain evidence="8">ChiHjej8B7-25341</strain>
    </source>
</reference>
<evidence type="ECO:0000256" key="1">
    <source>
        <dbReference type="ARBA" id="ARBA00001255"/>
    </source>
</evidence>
<evidence type="ECO:0000256" key="4">
    <source>
        <dbReference type="ARBA" id="ARBA00022801"/>
    </source>
</evidence>
<dbReference type="InterPro" id="IPR039448">
    <property type="entry name" value="Beta_helix"/>
</dbReference>
<dbReference type="Pfam" id="PF13229">
    <property type="entry name" value="Beta_helix"/>
    <property type="match status" value="1"/>
</dbReference>
<dbReference type="EMBL" id="DWUW01000165">
    <property type="protein sequence ID" value="HJD31456.1"/>
    <property type="molecule type" value="Genomic_DNA"/>
</dbReference>
<name>A0A9D2R232_9FIRM</name>
<accession>A0A9D2R232</accession>
<comment type="catalytic activity">
    <reaction evidence="2">
        <text>Hydrolysis of terminal, non-reducing branched (1-&gt;3)-alpha-D-galactosidic residues, producing free D-galactose.</text>
        <dbReference type="EC" id="3.2.1.n1"/>
    </reaction>
</comment>
<evidence type="ECO:0000259" key="6">
    <source>
        <dbReference type="Pfam" id="PF13229"/>
    </source>
</evidence>
<dbReference type="Gene3D" id="2.160.20.10">
    <property type="entry name" value="Single-stranded right-handed beta-helix, Pectin lyase-like"/>
    <property type="match status" value="2"/>
</dbReference>
<comment type="caution">
    <text evidence="8">The sequence shown here is derived from an EMBL/GenBank/DDBJ whole genome shotgun (WGS) entry which is preliminary data.</text>
</comment>
<evidence type="ECO:0000313" key="8">
    <source>
        <dbReference type="EMBL" id="HJD31456.1"/>
    </source>
</evidence>
<sequence length="538" mass="60999">MVNYESFNLTEDHCYNIRRALLYCREHQEDGLVFPKGEYHLYPGKASVRAVSVSNHDICGYNSIAFLLENMRDFTLDGGGSVFISHGVMVSAALLSCSNVRLQNLSFTAEEPMRMEAEVVGYSGKDWILRVTNDAGYYIRDGMLRFTDAYGHDDPYHYTMIVRRGEGTDYIPETKESFDKNVRFYQMEGKKIRVQNSQLSPEAGMRLILAPQIRHGCTVFLENCRDTLIERLAVCHSYGMGVIAQLCDTITICGMKVSPGGAMFSTNCDATHFVSCTGKIEISDSSFEGMLDDAMNIHGIFSRIEQTDERGILVHDMHPGSKGLSLYEPGDRIAVMNPGRLIPESFYTVEKAERINMEYFYLTLRERAEHIPVLYTVENISRQPEVFFCNNTVRANRARGILLASKGRTEVRNNVFHTPGCAVLFESDGEMWYESGGTQDVLIEDNLFDHCGYAREAWGEAVIEIKPRREADGIHYYHKKIRISNNRFTGKERMILSAADTEEIEFSGNEVPENEKANRYRNCGHILDDLSGGRMCVQ</sequence>
<dbReference type="InterPro" id="IPR056441">
    <property type="entry name" value="Beta-barrel_GLAA-B_II"/>
</dbReference>
<dbReference type="GO" id="GO:0004557">
    <property type="term" value="F:alpha-galactosidase activity"/>
    <property type="evidence" value="ECO:0007669"/>
    <property type="project" value="UniProtKB-EC"/>
</dbReference>
<evidence type="ECO:0000259" key="7">
    <source>
        <dbReference type="Pfam" id="PF23764"/>
    </source>
</evidence>
<keyword evidence="3" id="KW-0677">Repeat</keyword>
<gene>
    <name evidence="8" type="ORF">H9912_05895</name>
</gene>
<dbReference type="InterPro" id="IPR011050">
    <property type="entry name" value="Pectin_lyase_fold/virulence"/>
</dbReference>
<dbReference type="SUPFAM" id="SSF51126">
    <property type="entry name" value="Pectin lyase-like"/>
    <property type="match status" value="1"/>
</dbReference>
<evidence type="ECO:0000256" key="5">
    <source>
        <dbReference type="ARBA" id="ARBA00023295"/>
    </source>
</evidence>
<keyword evidence="4" id="KW-0378">Hydrolase</keyword>
<proteinExistence type="predicted"/>
<organism evidence="8 9">
    <name type="scientific">Candidatus Eisenbergiella stercorigallinarum</name>
    <dbReference type="NCBI Taxonomy" id="2838557"/>
    <lineage>
        <taxon>Bacteria</taxon>
        <taxon>Bacillati</taxon>
        <taxon>Bacillota</taxon>
        <taxon>Clostridia</taxon>
        <taxon>Lachnospirales</taxon>
        <taxon>Lachnospiraceae</taxon>
        <taxon>Eisenbergiella</taxon>
    </lineage>
</organism>
<comment type="catalytic activity">
    <reaction evidence="1">
        <text>Hydrolysis of terminal, non-reducing alpha-D-galactose residues in alpha-D-galactosides, including galactose oligosaccharides, galactomannans and galactolipids.</text>
        <dbReference type="EC" id="3.2.1.22"/>
    </reaction>
</comment>
<keyword evidence="5" id="KW-0326">Glycosidase</keyword>
<dbReference type="Proteomes" id="UP000823851">
    <property type="component" value="Unassembled WGS sequence"/>
</dbReference>